<protein>
    <submittedName>
        <fullName evidence="3">Folliculin</fullName>
    </submittedName>
</protein>
<organism evidence="2 3">
    <name type="scientific">Panagrellus redivivus</name>
    <name type="common">Microworm</name>
    <dbReference type="NCBI Taxonomy" id="6233"/>
    <lineage>
        <taxon>Eukaryota</taxon>
        <taxon>Metazoa</taxon>
        <taxon>Ecdysozoa</taxon>
        <taxon>Nematoda</taxon>
        <taxon>Chromadorea</taxon>
        <taxon>Rhabditida</taxon>
        <taxon>Tylenchina</taxon>
        <taxon>Panagrolaimomorpha</taxon>
        <taxon>Panagrolaimoidea</taxon>
        <taxon>Panagrolaimidae</taxon>
        <taxon>Panagrellus</taxon>
    </lineage>
</organism>
<dbReference type="WBParaSite" id="Pan_g7111.t1">
    <property type="protein sequence ID" value="Pan_g7111.t1"/>
    <property type="gene ID" value="Pan_g7111"/>
</dbReference>
<feature type="coiled-coil region" evidence="1">
    <location>
        <begin position="150"/>
        <end position="177"/>
    </location>
</feature>
<keyword evidence="1" id="KW-0175">Coiled coil</keyword>
<accession>A0A7E5A0Y4</accession>
<evidence type="ECO:0000313" key="3">
    <source>
        <dbReference type="WBParaSite" id="Pan_g7111.t1"/>
    </source>
</evidence>
<sequence>MLGIVIVNSSNEILHSFGNSGFVDHVQSLVCHNLVEITSTNKFYSSSSGISSCESSVNKDAAYVAKVGKCDDSALLDMILPLLAMYQSKKDASDNEYSFVYGDNCKYFFEEYDPSHFIIGIAGETYSENEVEQLVFNVKHLLEFYYGPFIHFLRADLSSVKRKKNRVEKRVNALIQQVDQGILKYPMLNINALLANADHFRGYTTFFRKIVQEIGNSIGACRCLFVSGGQILASASTRTKHNIPLYDLIDPTDINNLILLSQMLENSNNKDEGSTRKRLQHHIEQVWVHFPKAGHRRQLVNAFLFSLTGEIDLICVSAVDHGKEIHVLSDLVDLLETSESVTHAAPFVDKCANLVEMICRDLAHFIPKYACKEGQLVFLENSQRTVTLIKNLWGRLRLEILRPSTEDIRMSRKPSMMTLWSSSQSPMSTIHRWSSTASLFSSVSSQQSSSVIKEMEPDTLKTILPVQTHAMIKHFQRQLRFVLNELCLHSMISAKLDKFKMAENGMQKAMDKNSNKSLVPLFNATARHLFDSASIAPVKLGYDMLGYVFYRLDAPFNLSSYPDAFARLFLHAQSSPILSELTIVRLESGHLFVQIMGKAPENTSNSSKRVKKPTTPKDASVFDVPVSCCAVFPEIVNTQLAIKQTMDLASKFNLRVDKIMLMFE</sequence>
<name>A0A7E5A0Y4_PANRE</name>
<reference evidence="3" key="2">
    <citation type="submission" date="2020-10" db="UniProtKB">
        <authorList>
            <consortium name="WormBaseParasite"/>
        </authorList>
    </citation>
    <scope>IDENTIFICATION</scope>
</reference>
<keyword evidence="2" id="KW-1185">Reference proteome</keyword>
<evidence type="ECO:0000256" key="1">
    <source>
        <dbReference type="SAM" id="Coils"/>
    </source>
</evidence>
<evidence type="ECO:0000313" key="2">
    <source>
        <dbReference type="Proteomes" id="UP000492821"/>
    </source>
</evidence>
<proteinExistence type="predicted"/>
<reference evidence="2" key="1">
    <citation type="journal article" date="2013" name="Genetics">
        <title>The draft genome and transcriptome of Panagrellus redivivus are shaped by the harsh demands of a free-living lifestyle.</title>
        <authorList>
            <person name="Srinivasan J."/>
            <person name="Dillman A.R."/>
            <person name="Macchietto M.G."/>
            <person name="Heikkinen L."/>
            <person name="Lakso M."/>
            <person name="Fracchia K.M."/>
            <person name="Antoshechkin I."/>
            <person name="Mortazavi A."/>
            <person name="Wong G."/>
            <person name="Sternberg P.W."/>
        </authorList>
    </citation>
    <scope>NUCLEOTIDE SEQUENCE [LARGE SCALE GENOMIC DNA]</scope>
    <source>
        <strain evidence="2">MT8872</strain>
    </source>
</reference>
<dbReference type="AlphaFoldDB" id="A0A7E5A0Y4"/>
<dbReference type="Proteomes" id="UP000492821">
    <property type="component" value="Unassembled WGS sequence"/>
</dbReference>